<organism evidence="4 5">
    <name type="scientific">Batrachochytrium dendrobatidis (strain JAM81 / FGSC 10211)</name>
    <name type="common">Frog chytrid fungus</name>
    <dbReference type="NCBI Taxonomy" id="684364"/>
    <lineage>
        <taxon>Eukaryota</taxon>
        <taxon>Fungi</taxon>
        <taxon>Fungi incertae sedis</taxon>
        <taxon>Chytridiomycota</taxon>
        <taxon>Chytridiomycota incertae sedis</taxon>
        <taxon>Chytridiomycetes</taxon>
        <taxon>Rhizophydiales</taxon>
        <taxon>Rhizophydiales incertae sedis</taxon>
        <taxon>Batrachochytrium</taxon>
    </lineage>
</organism>
<dbReference type="GeneID" id="18239494"/>
<evidence type="ECO:0000256" key="1">
    <source>
        <dbReference type="ARBA" id="ARBA00022737"/>
    </source>
</evidence>
<dbReference type="Proteomes" id="UP000007241">
    <property type="component" value="Unassembled WGS sequence"/>
</dbReference>
<feature type="repeat" description="Pumilio" evidence="2">
    <location>
        <begin position="504"/>
        <end position="540"/>
    </location>
</feature>
<name>F4PCP5_BATDJ</name>
<dbReference type="InParanoid" id="F4PCP5"/>
<evidence type="ECO:0000313" key="4">
    <source>
        <dbReference type="EMBL" id="EGF76865.1"/>
    </source>
</evidence>
<dbReference type="PANTHER" id="PTHR12537:SF48">
    <property type="entry name" value="MEIOTIC COILED-COIL PROTEIN 2"/>
    <property type="match status" value="1"/>
</dbReference>
<dbReference type="InterPro" id="IPR016024">
    <property type="entry name" value="ARM-type_fold"/>
</dbReference>
<dbReference type="STRING" id="684364.F4PCP5"/>
<dbReference type="SUPFAM" id="SSF48371">
    <property type="entry name" value="ARM repeat"/>
    <property type="match status" value="1"/>
</dbReference>
<dbReference type="AlphaFoldDB" id="F4PCP5"/>
<evidence type="ECO:0000259" key="3">
    <source>
        <dbReference type="PROSITE" id="PS50303"/>
    </source>
</evidence>
<dbReference type="PANTHER" id="PTHR12537">
    <property type="entry name" value="RNA BINDING PROTEIN PUMILIO-RELATED"/>
    <property type="match status" value="1"/>
</dbReference>
<proteinExistence type="predicted"/>
<dbReference type="InterPro" id="IPR001313">
    <property type="entry name" value="Pumilio_RNA-bd_rpt"/>
</dbReference>
<keyword evidence="1" id="KW-0677">Repeat</keyword>
<sequence>MMTYSHQSSEATLDSKYNASSSIPKAISYARVTSTLTQHKSSGGLVGAERISILRDKSIQPILASDGTTCKANRPSKRGVDADSYSEKIKHDIHEPSIDLKHTNEIEVSTPAQLETAVVTIQAIFRGQKQREQLLAILRKECIDLRKRCREKDIQLAANARDLEYKAIVIEQLQKQSARLMGSDSYAMTASALETPSAISKKSSECYLHSGALETDTTCTPSDAKNPIDNMLTDIQNLSIEFSATESLKDDLSPTPLSASGASLAFSKSTPISIWTPPVNDNVAARSYGSSIEANMDAVRYIWTPQQTSGFKVNKYNEYYGQSEQPVDIGAVDSLLMYDYSLDLSSDDIVNADLTFKILVEKIIKTNDQPSSIYLQQRLKTDTMENKALIFDAVLEYVIPLVKNRFGNFLVQCCLDYCTCQQIWALANCMHGQVITLSCDRFGCHVMQKVIDKVDKDIKILLISELYQSIVETFTHRFACHVWQRVFETSWTGKPPNIMESVQSVLSGYWNSIANDENGSLVVQCIFDNCTEEETGPIISEIFKNTAELAKGQWGNWVIQHIVAHGSTLQRSHILEVVSQNIYQLSTDQFASKVVEKCIKLASKREAQALIDKILAPQPTEQGRPFLLGMMNNQYANYVVQNVLSVVDSVQREACIRLLTPHLTLLKGSKYGQRVASMCEKSMRTSHHKFGTSSLNTINGFY</sequence>
<dbReference type="RefSeq" id="XP_006682394.1">
    <property type="nucleotide sequence ID" value="XM_006682331.1"/>
</dbReference>
<dbReference type="SMART" id="SM00025">
    <property type="entry name" value="Pumilio"/>
    <property type="match status" value="8"/>
</dbReference>
<evidence type="ECO:0000256" key="2">
    <source>
        <dbReference type="PROSITE-ProRule" id="PRU00317"/>
    </source>
</evidence>
<dbReference type="PROSITE" id="PS50302">
    <property type="entry name" value="PUM"/>
    <property type="match status" value="3"/>
</dbReference>
<dbReference type="GO" id="GO:0010608">
    <property type="term" value="P:post-transcriptional regulation of gene expression"/>
    <property type="evidence" value="ECO:0000318"/>
    <property type="project" value="GO_Central"/>
</dbReference>
<dbReference type="InterPro" id="IPR033133">
    <property type="entry name" value="PUM-HD"/>
</dbReference>
<dbReference type="GO" id="GO:0003730">
    <property type="term" value="F:mRNA 3'-UTR binding"/>
    <property type="evidence" value="ECO:0000318"/>
    <property type="project" value="GO_Central"/>
</dbReference>
<evidence type="ECO:0000313" key="5">
    <source>
        <dbReference type="Proteomes" id="UP000007241"/>
    </source>
</evidence>
<accession>F4PCP5</accession>
<feature type="repeat" description="Pumilio" evidence="2">
    <location>
        <begin position="425"/>
        <end position="464"/>
    </location>
</feature>
<reference evidence="4 5" key="1">
    <citation type="submission" date="2009-12" db="EMBL/GenBank/DDBJ databases">
        <title>The draft genome of Batrachochytrium dendrobatidis.</title>
        <authorList>
            <consortium name="US DOE Joint Genome Institute (JGI-PGF)"/>
            <person name="Kuo A."/>
            <person name="Salamov A."/>
            <person name="Schmutz J."/>
            <person name="Lucas S."/>
            <person name="Pitluck S."/>
            <person name="Rosenblum E."/>
            <person name="Stajich J."/>
            <person name="Eisen M."/>
            <person name="Grigoriev I.V."/>
        </authorList>
    </citation>
    <scope>NUCLEOTIDE SEQUENCE [LARGE SCALE GENOMIC DNA]</scope>
    <source>
        <strain evidence="5">JAM81 / FGSC 10211</strain>
    </source>
</reference>
<dbReference type="Gene3D" id="1.25.10.10">
    <property type="entry name" value="Leucine-rich Repeat Variant"/>
    <property type="match status" value="1"/>
</dbReference>
<dbReference type="PROSITE" id="PS50303">
    <property type="entry name" value="PUM_HD"/>
    <property type="match status" value="1"/>
</dbReference>
<dbReference type="OrthoDB" id="668540at2759"/>
<gene>
    <name evidence="4" type="ORF">BATDEDRAFT_28055</name>
</gene>
<dbReference type="PROSITE" id="PS50096">
    <property type="entry name" value="IQ"/>
    <property type="match status" value="1"/>
</dbReference>
<feature type="repeat" description="Pumilio" evidence="2">
    <location>
        <begin position="576"/>
        <end position="612"/>
    </location>
</feature>
<dbReference type="HOGENOM" id="CLU_392767_0_0_1"/>
<dbReference type="GO" id="GO:0005737">
    <property type="term" value="C:cytoplasm"/>
    <property type="evidence" value="ECO:0000318"/>
    <property type="project" value="GO_Central"/>
</dbReference>
<dbReference type="Pfam" id="PF00806">
    <property type="entry name" value="PUF"/>
    <property type="match status" value="7"/>
</dbReference>
<protein>
    <recommendedName>
        <fullName evidence="3">PUM-HD domain-containing protein</fullName>
    </recommendedName>
</protein>
<dbReference type="InterPro" id="IPR011989">
    <property type="entry name" value="ARM-like"/>
</dbReference>
<keyword evidence="5" id="KW-1185">Reference proteome</keyword>
<feature type="domain" description="PUM-HD" evidence="3">
    <location>
        <begin position="331"/>
        <end position="683"/>
    </location>
</feature>
<dbReference type="EMBL" id="GL882894">
    <property type="protein sequence ID" value="EGF76865.1"/>
    <property type="molecule type" value="Genomic_DNA"/>
</dbReference>
<dbReference type="InterPro" id="IPR033712">
    <property type="entry name" value="Pumilio_RNA-bd"/>
</dbReference>
<dbReference type="CDD" id="cd07920">
    <property type="entry name" value="Pumilio"/>
    <property type="match status" value="1"/>
</dbReference>